<evidence type="ECO:0000313" key="2">
    <source>
        <dbReference type="Proteomes" id="UP000182658"/>
    </source>
</evidence>
<reference evidence="1 2" key="1">
    <citation type="submission" date="2016-10" db="EMBL/GenBank/DDBJ databases">
        <title>Draft genome sequence of Coniochaeta ligniaria NRRL30616, a lignocellulolytic fungus for bioabatement of inhibitors in plant biomass hydrolysates.</title>
        <authorList>
            <consortium name="DOE Joint Genome Institute"/>
            <person name="Jimenez D.J."/>
            <person name="Hector R.E."/>
            <person name="Riley R."/>
            <person name="Sun H."/>
            <person name="Grigoriev I.V."/>
            <person name="Van Elsas J.D."/>
            <person name="Nichols N.N."/>
        </authorList>
    </citation>
    <scope>NUCLEOTIDE SEQUENCE [LARGE SCALE GENOMIC DNA]</scope>
    <source>
        <strain evidence="1 2">NRRL 30616</strain>
    </source>
</reference>
<accession>A0A1J7IMW9</accession>
<protein>
    <submittedName>
        <fullName evidence="1">Uncharacterized protein</fullName>
    </submittedName>
</protein>
<dbReference type="Proteomes" id="UP000182658">
    <property type="component" value="Unassembled WGS sequence"/>
</dbReference>
<evidence type="ECO:0000313" key="1">
    <source>
        <dbReference type="EMBL" id="OIW28927.1"/>
    </source>
</evidence>
<sequence>MFLPSGVSTTTNLEPPRRVVVCLFSSLVAGCLHLGHICCDSLYIFPTLYSPFLSYNRFQKGLIQSSLSLFKPLQAPGFPDCDIAQPQYRSARVDTKHLCLTLMPRSAVVFVCLPSRCRGVATAHSVQPSANTITRVLKHLVEVGCEKPADVRQCCGWDKGTQVPSTCI</sequence>
<keyword evidence="2" id="KW-1185">Reference proteome</keyword>
<dbReference type="EMBL" id="KV875098">
    <property type="protein sequence ID" value="OIW28927.1"/>
    <property type="molecule type" value="Genomic_DNA"/>
</dbReference>
<gene>
    <name evidence="1" type="ORF">CONLIGDRAFT_399810</name>
</gene>
<dbReference type="InParanoid" id="A0A1J7IMW9"/>
<proteinExistence type="predicted"/>
<organism evidence="1 2">
    <name type="scientific">Coniochaeta ligniaria NRRL 30616</name>
    <dbReference type="NCBI Taxonomy" id="1408157"/>
    <lineage>
        <taxon>Eukaryota</taxon>
        <taxon>Fungi</taxon>
        <taxon>Dikarya</taxon>
        <taxon>Ascomycota</taxon>
        <taxon>Pezizomycotina</taxon>
        <taxon>Sordariomycetes</taxon>
        <taxon>Sordariomycetidae</taxon>
        <taxon>Coniochaetales</taxon>
        <taxon>Coniochaetaceae</taxon>
        <taxon>Coniochaeta</taxon>
    </lineage>
</organism>
<name>A0A1J7IMW9_9PEZI</name>
<dbReference type="AlphaFoldDB" id="A0A1J7IMW9"/>